<dbReference type="FunFam" id="1.20.58.1590:FF:000001">
    <property type="entry name" value="Tethering factor for nuclear proteasome STS1"/>
    <property type="match status" value="1"/>
</dbReference>
<dbReference type="InterPro" id="IPR038422">
    <property type="entry name" value="Cut8/Sts1_sf"/>
</dbReference>
<comment type="subunit">
    <text evidence="2 9">Binds the proteasome.</text>
</comment>
<evidence type="ECO:0000256" key="1">
    <source>
        <dbReference type="ARBA" id="ARBA00006199"/>
    </source>
</evidence>
<evidence type="ECO:0000256" key="2">
    <source>
        <dbReference type="ARBA" id="ARBA00011464"/>
    </source>
</evidence>
<keyword evidence="6 9" id="KW-0653">Protein transport</keyword>
<evidence type="ECO:0000256" key="8">
    <source>
        <dbReference type="ARBA" id="ARBA00025651"/>
    </source>
</evidence>
<dbReference type="FunCoup" id="A0A3N4LZS2">
    <property type="interactions" value="9"/>
</dbReference>
<dbReference type="Proteomes" id="UP000267821">
    <property type="component" value="Unassembled WGS sequence"/>
</dbReference>
<dbReference type="InParanoid" id="A0A3N4LZS2"/>
<dbReference type="STRING" id="1051890.A0A3N4LZS2"/>
<evidence type="ECO:0000256" key="10">
    <source>
        <dbReference type="SAM" id="MobiDB-lite"/>
    </source>
</evidence>
<dbReference type="GO" id="GO:0070628">
    <property type="term" value="F:proteasome binding"/>
    <property type="evidence" value="ECO:0007669"/>
    <property type="project" value="TreeGrafter"/>
</dbReference>
<evidence type="ECO:0000256" key="3">
    <source>
        <dbReference type="ARBA" id="ARBA00016204"/>
    </source>
</evidence>
<evidence type="ECO:0000313" key="12">
    <source>
        <dbReference type="Proteomes" id="UP000267821"/>
    </source>
</evidence>
<dbReference type="GO" id="GO:0005737">
    <property type="term" value="C:cytoplasm"/>
    <property type="evidence" value="ECO:0007669"/>
    <property type="project" value="UniProtKB-SubCell"/>
</dbReference>
<sequence>MSTLVNPQPLLFPTQHASQHSVHRQSPPRIVGKKRKADNDEDSSMGGYRSRSPEDHDADEQMNTAPSPSMEIRPLAKRQRNVVTGRPLPLNRVLETVDANTLKTILRELCTKHPKMEAEILSMVPRPTVSSALGQLTSYDNNMRAAFPYGGNPENDYSYYRVKAALVELLDALSDYTPHFLPPNEMQATNSLAFLDGATDIIHNLPSWSTAMHNHHKQTAYEEISKAWVLVIKEAAKRGAGVQLQYGGWDTKIAKHNERSGGRMQAAAQEMRTSLPGGQEHGRPRFGMGFPMHTGGLNLKNF</sequence>
<evidence type="ECO:0000256" key="9">
    <source>
        <dbReference type="RuleBase" id="RU368013"/>
    </source>
</evidence>
<dbReference type="PANTHER" id="PTHR28032">
    <property type="entry name" value="FI02826P"/>
    <property type="match status" value="1"/>
</dbReference>
<dbReference type="AlphaFoldDB" id="A0A3N4LZS2"/>
<dbReference type="OrthoDB" id="10061064at2759"/>
<dbReference type="Gene3D" id="1.20.58.1590">
    <property type="entry name" value="Tethering factor for nuclear proteasome Cut8/Sts1"/>
    <property type="match status" value="1"/>
</dbReference>
<evidence type="ECO:0000256" key="5">
    <source>
        <dbReference type="ARBA" id="ARBA00022490"/>
    </source>
</evidence>
<evidence type="ECO:0000256" key="7">
    <source>
        <dbReference type="ARBA" id="ARBA00023242"/>
    </source>
</evidence>
<dbReference type="EMBL" id="ML121529">
    <property type="protein sequence ID" value="RPB28317.1"/>
    <property type="molecule type" value="Genomic_DNA"/>
</dbReference>
<accession>A0A3N4LZS2</accession>
<dbReference type="Pfam" id="PF08559">
    <property type="entry name" value="Cut8"/>
    <property type="match status" value="1"/>
</dbReference>
<feature type="region of interest" description="Disordered" evidence="10">
    <location>
        <begin position="1"/>
        <end position="71"/>
    </location>
</feature>
<reference evidence="11 12" key="1">
    <citation type="journal article" date="2018" name="Nat. Ecol. Evol.">
        <title>Pezizomycetes genomes reveal the molecular basis of ectomycorrhizal truffle lifestyle.</title>
        <authorList>
            <person name="Murat C."/>
            <person name="Payen T."/>
            <person name="Noel B."/>
            <person name="Kuo A."/>
            <person name="Morin E."/>
            <person name="Chen J."/>
            <person name="Kohler A."/>
            <person name="Krizsan K."/>
            <person name="Balestrini R."/>
            <person name="Da Silva C."/>
            <person name="Montanini B."/>
            <person name="Hainaut M."/>
            <person name="Levati E."/>
            <person name="Barry K.W."/>
            <person name="Belfiori B."/>
            <person name="Cichocki N."/>
            <person name="Clum A."/>
            <person name="Dockter R.B."/>
            <person name="Fauchery L."/>
            <person name="Guy J."/>
            <person name="Iotti M."/>
            <person name="Le Tacon F."/>
            <person name="Lindquist E.A."/>
            <person name="Lipzen A."/>
            <person name="Malagnac F."/>
            <person name="Mello A."/>
            <person name="Molinier V."/>
            <person name="Miyauchi S."/>
            <person name="Poulain J."/>
            <person name="Riccioni C."/>
            <person name="Rubini A."/>
            <person name="Sitrit Y."/>
            <person name="Splivallo R."/>
            <person name="Traeger S."/>
            <person name="Wang M."/>
            <person name="Zifcakova L."/>
            <person name="Wipf D."/>
            <person name="Zambonelli A."/>
            <person name="Paolocci F."/>
            <person name="Nowrousian M."/>
            <person name="Ottonello S."/>
            <person name="Baldrian P."/>
            <person name="Spatafora J.W."/>
            <person name="Henrissat B."/>
            <person name="Nagy L.G."/>
            <person name="Aury J.M."/>
            <person name="Wincker P."/>
            <person name="Grigoriev I.V."/>
            <person name="Bonfante P."/>
            <person name="Martin F.M."/>
        </authorList>
    </citation>
    <scope>NUCLEOTIDE SEQUENCE [LARGE SCALE GENOMIC DNA]</scope>
    <source>
        <strain evidence="11 12">ATCC MYA-4762</strain>
    </source>
</reference>
<dbReference type="GO" id="GO:0031965">
    <property type="term" value="C:nuclear membrane"/>
    <property type="evidence" value="ECO:0007669"/>
    <property type="project" value="TreeGrafter"/>
</dbReference>
<evidence type="ECO:0000313" key="11">
    <source>
        <dbReference type="EMBL" id="RPB28317.1"/>
    </source>
</evidence>
<dbReference type="PANTHER" id="PTHR28032:SF1">
    <property type="entry name" value="FI02826P"/>
    <property type="match status" value="1"/>
</dbReference>
<evidence type="ECO:0000256" key="6">
    <source>
        <dbReference type="ARBA" id="ARBA00022927"/>
    </source>
</evidence>
<protein>
    <recommendedName>
        <fullName evidence="3 9">Tethering factor for nuclear proteasome STS1</fullName>
    </recommendedName>
</protein>
<comment type="subcellular location">
    <subcellularLocation>
        <location evidence="9">Cytoplasm</location>
    </subcellularLocation>
    <subcellularLocation>
        <location evidence="9">Nucleus</location>
    </subcellularLocation>
</comment>
<comment type="function">
    <text evidence="8 9">Involved in ubiquitin-mediated protein degradation. Regulatory factor in the ubiquitin/proteasome pathway that controls the turnover of proteasome substrates. Targets proteasomes to the nucleus and facilitates the degradation of nuclear proteins.</text>
</comment>
<proteinExistence type="inferred from homology"/>
<dbReference type="GO" id="GO:0071630">
    <property type="term" value="P:nuclear protein quality control by the ubiquitin-proteasome system"/>
    <property type="evidence" value="ECO:0007669"/>
    <property type="project" value="UniProtKB-UniRule"/>
</dbReference>
<gene>
    <name evidence="11" type="ORF">L211DRAFT_375565</name>
</gene>
<name>A0A3N4LZS2_9PEZI</name>
<keyword evidence="4 9" id="KW-0813">Transport</keyword>
<dbReference type="InterPro" id="IPR013868">
    <property type="entry name" value="Cut8/Sts1_fam"/>
</dbReference>
<comment type="similarity">
    <text evidence="1 9">Belongs to the cut8/STS1 family.</text>
</comment>
<organism evidence="11 12">
    <name type="scientific">Terfezia boudieri ATCC MYA-4762</name>
    <dbReference type="NCBI Taxonomy" id="1051890"/>
    <lineage>
        <taxon>Eukaryota</taxon>
        <taxon>Fungi</taxon>
        <taxon>Dikarya</taxon>
        <taxon>Ascomycota</taxon>
        <taxon>Pezizomycotina</taxon>
        <taxon>Pezizomycetes</taxon>
        <taxon>Pezizales</taxon>
        <taxon>Pezizaceae</taxon>
        <taxon>Terfezia</taxon>
    </lineage>
</organism>
<dbReference type="GO" id="GO:0031144">
    <property type="term" value="P:proteasome localization"/>
    <property type="evidence" value="ECO:0007669"/>
    <property type="project" value="UniProtKB-UniRule"/>
</dbReference>
<dbReference type="GO" id="GO:0015031">
    <property type="term" value="P:protein transport"/>
    <property type="evidence" value="ECO:0007669"/>
    <property type="project" value="UniProtKB-UniRule"/>
</dbReference>
<keyword evidence="7 9" id="KW-0539">Nucleus</keyword>
<keyword evidence="5 9" id="KW-0963">Cytoplasm</keyword>
<evidence type="ECO:0000256" key="4">
    <source>
        <dbReference type="ARBA" id="ARBA00022448"/>
    </source>
</evidence>
<keyword evidence="12" id="KW-1185">Reference proteome</keyword>